<organism evidence="1 2">
    <name type="scientific">Phycomyces blakesleeanus (strain ATCC 8743b / DSM 1359 / FGSC 10004 / NBRC 33097 / NRRL 1555)</name>
    <dbReference type="NCBI Taxonomy" id="763407"/>
    <lineage>
        <taxon>Eukaryota</taxon>
        <taxon>Fungi</taxon>
        <taxon>Fungi incertae sedis</taxon>
        <taxon>Mucoromycota</taxon>
        <taxon>Mucoromycotina</taxon>
        <taxon>Mucoromycetes</taxon>
        <taxon>Mucorales</taxon>
        <taxon>Phycomycetaceae</taxon>
        <taxon>Phycomyces</taxon>
    </lineage>
</organism>
<dbReference type="PANTHER" id="PTHR31569:SF4">
    <property type="entry name" value="SWIM-TYPE DOMAIN-CONTAINING PROTEIN"/>
    <property type="match status" value="1"/>
</dbReference>
<evidence type="ECO:0000313" key="1">
    <source>
        <dbReference type="EMBL" id="OAD71928.1"/>
    </source>
</evidence>
<evidence type="ECO:0000313" key="2">
    <source>
        <dbReference type="Proteomes" id="UP000077315"/>
    </source>
</evidence>
<sequence>MTISKMQEYALVTRDSKPTRVYLKCAKDSHYKNTQNIEDSKRKRIPSTTNKIEGYYNYPLDDDCLEFILKGRSSKVTVDDAREIIKLVKIKTKTCEIQKAINEKDNVSHKLYVNDINNIKAAFAHTTASTSQDTDTELIKTMEAKGYLVRYYTSKYESLERVFFLHLKMLERAHRFSEVIAVDATYSTNNLEMTLVCMEGVYNLGKTLLNRFPLPSSEFRMRNKRPAFGSLSSSSVEKVFARKIKSVAEKDILMEYLNSMIHSSMKRDFEVMLMKFNAVSSGCEKKWAGYLTSQKMHFGCITTQRVESTHQALKREISAISSLGLAFEAVNSYVGRLERDFNTIKIRELTTVDVLVGRNKQLSRLFMKVSKRALLVIDQELCLINRDDEFCYCKNRFEFGLPCRHSLPAGRELTLDDVPER</sequence>
<gene>
    <name evidence="1" type="ORF">PHYBLDRAFT_146913</name>
</gene>
<name>A0A162N7V6_PHYB8</name>
<dbReference type="EMBL" id="KV440984">
    <property type="protein sequence ID" value="OAD71928.1"/>
    <property type="molecule type" value="Genomic_DNA"/>
</dbReference>
<dbReference type="InParanoid" id="A0A162N7V6"/>
<dbReference type="InterPro" id="IPR052579">
    <property type="entry name" value="Zinc_finger_SWIM"/>
</dbReference>
<dbReference type="GeneID" id="28992656"/>
<protein>
    <recommendedName>
        <fullName evidence="3">SWIM-type domain-containing protein</fullName>
    </recommendedName>
</protein>
<evidence type="ECO:0008006" key="3">
    <source>
        <dbReference type="Google" id="ProtNLM"/>
    </source>
</evidence>
<dbReference type="AlphaFoldDB" id="A0A162N7V6"/>
<proteinExistence type="predicted"/>
<dbReference type="VEuPathDB" id="FungiDB:PHYBLDRAFT_146913"/>
<keyword evidence="2" id="KW-1185">Reference proteome</keyword>
<dbReference type="STRING" id="763407.A0A162N7V6"/>
<dbReference type="Proteomes" id="UP000077315">
    <property type="component" value="Unassembled WGS sequence"/>
</dbReference>
<dbReference type="RefSeq" id="XP_018289968.1">
    <property type="nucleotide sequence ID" value="XM_018431750.1"/>
</dbReference>
<reference evidence="2" key="1">
    <citation type="submission" date="2015-06" db="EMBL/GenBank/DDBJ databases">
        <title>Expansion of signal transduction pathways in fungi by whole-genome duplication.</title>
        <authorList>
            <consortium name="DOE Joint Genome Institute"/>
            <person name="Corrochano L.M."/>
            <person name="Kuo A."/>
            <person name="Marcet-Houben M."/>
            <person name="Polaino S."/>
            <person name="Salamov A."/>
            <person name="Villalobos J.M."/>
            <person name="Alvarez M.I."/>
            <person name="Avalos J."/>
            <person name="Benito E.P."/>
            <person name="Benoit I."/>
            <person name="Burger G."/>
            <person name="Camino L.P."/>
            <person name="Canovas D."/>
            <person name="Cerda-Olmedo E."/>
            <person name="Cheng J.-F."/>
            <person name="Dominguez A."/>
            <person name="Elias M."/>
            <person name="Eslava A.P."/>
            <person name="Glaser F."/>
            <person name="Grimwood J."/>
            <person name="Gutierrez G."/>
            <person name="Heitman J."/>
            <person name="Henrissat B."/>
            <person name="Iturriaga E.A."/>
            <person name="Lang B.F."/>
            <person name="Lavin J.L."/>
            <person name="Lee S."/>
            <person name="Li W."/>
            <person name="Lindquist E."/>
            <person name="Lopez-Garcia S."/>
            <person name="Luque E.M."/>
            <person name="Marcos A.T."/>
            <person name="Martin J."/>
            <person name="McCluskey K."/>
            <person name="Medina H.R."/>
            <person name="Miralles-Duran A."/>
            <person name="Miyazaki A."/>
            <person name="Munoz-Torres E."/>
            <person name="Oguiza J.A."/>
            <person name="Ohm R."/>
            <person name="Olmedo M."/>
            <person name="Orejas M."/>
            <person name="Ortiz-Castellanos L."/>
            <person name="Pisabarro A.G."/>
            <person name="Rodriguez-Romero J."/>
            <person name="Ruiz-Herrera J."/>
            <person name="Ruiz-Vazquez R."/>
            <person name="Sanz C."/>
            <person name="Schackwitz W."/>
            <person name="Schmutz J."/>
            <person name="Shahriari M."/>
            <person name="Shelest E."/>
            <person name="Silva-Franco F."/>
            <person name="Soanes D."/>
            <person name="Syed K."/>
            <person name="Tagua V.G."/>
            <person name="Talbot N.J."/>
            <person name="Thon M."/>
            <person name="De vries R.P."/>
            <person name="Wiebenga A."/>
            <person name="Yadav J.S."/>
            <person name="Braun E.L."/>
            <person name="Baker S."/>
            <person name="Garre V."/>
            <person name="Horwitz B."/>
            <person name="Torres-Martinez S."/>
            <person name="Idnurm A."/>
            <person name="Herrera-Estrella A."/>
            <person name="Gabaldon T."/>
            <person name="Grigoriev I.V."/>
        </authorList>
    </citation>
    <scope>NUCLEOTIDE SEQUENCE [LARGE SCALE GENOMIC DNA]</scope>
    <source>
        <strain evidence="2">NRRL 1555(-)</strain>
    </source>
</reference>
<accession>A0A162N7V6</accession>
<dbReference type="OrthoDB" id="2289420at2759"/>
<dbReference type="PANTHER" id="PTHR31569">
    <property type="entry name" value="SWIM-TYPE DOMAIN-CONTAINING PROTEIN"/>
    <property type="match status" value="1"/>
</dbReference>